<evidence type="ECO:0000313" key="2">
    <source>
        <dbReference type="Proteomes" id="UP001177021"/>
    </source>
</evidence>
<name>A0ACB0KW79_TRIPR</name>
<proteinExistence type="predicted"/>
<accession>A0ACB0KW79</accession>
<reference evidence="1" key="1">
    <citation type="submission" date="2023-10" db="EMBL/GenBank/DDBJ databases">
        <authorList>
            <person name="Rodriguez Cubillos JULIANA M."/>
            <person name="De Vega J."/>
        </authorList>
    </citation>
    <scope>NUCLEOTIDE SEQUENCE</scope>
</reference>
<dbReference type="Proteomes" id="UP001177021">
    <property type="component" value="Unassembled WGS sequence"/>
</dbReference>
<comment type="caution">
    <text evidence="1">The sequence shown here is derived from an EMBL/GenBank/DDBJ whole genome shotgun (WGS) entry which is preliminary data.</text>
</comment>
<dbReference type="EMBL" id="CASHSV030000311">
    <property type="protein sequence ID" value="CAJ2660921.1"/>
    <property type="molecule type" value="Genomic_DNA"/>
</dbReference>
<keyword evidence="2" id="KW-1185">Reference proteome</keyword>
<gene>
    <name evidence="1" type="ORF">MILVUS5_LOCUS26763</name>
</gene>
<protein>
    <submittedName>
        <fullName evidence="1">Uncharacterized protein</fullName>
    </submittedName>
</protein>
<evidence type="ECO:0000313" key="1">
    <source>
        <dbReference type="EMBL" id="CAJ2660921.1"/>
    </source>
</evidence>
<sequence length="167" mass="19183">MCMSIPHQPPQPRIRAQPREPKTVEKREALKFLTQIAMANFFHLVVFGSIDSFLNLLVHCFYIQFMVFGLLGYSSLLFKTKFQIFVFMALYAGASLIIMFKFSTDYSFVVALFAWLLAIIIVLFPKSIPNMMIKFRNFFTKRPCVAGMLLVAVLATFIGIFMLKALE</sequence>
<organism evidence="1 2">
    <name type="scientific">Trifolium pratense</name>
    <name type="common">Red clover</name>
    <dbReference type="NCBI Taxonomy" id="57577"/>
    <lineage>
        <taxon>Eukaryota</taxon>
        <taxon>Viridiplantae</taxon>
        <taxon>Streptophyta</taxon>
        <taxon>Embryophyta</taxon>
        <taxon>Tracheophyta</taxon>
        <taxon>Spermatophyta</taxon>
        <taxon>Magnoliopsida</taxon>
        <taxon>eudicotyledons</taxon>
        <taxon>Gunneridae</taxon>
        <taxon>Pentapetalae</taxon>
        <taxon>rosids</taxon>
        <taxon>fabids</taxon>
        <taxon>Fabales</taxon>
        <taxon>Fabaceae</taxon>
        <taxon>Papilionoideae</taxon>
        <taxon>50 kb inversion clade</taxon>
        <taxon>NPAAA clade</taxon>
        <taxon>Hologalegina</taxon>
        <taxon>IRL clade</taxon>
        <taxon>Trifolieae</taxon>
        <taxon>Trifolium</taxon>
    </lineage>
</organism>